<dbReference type="EMBL" id="JBHSAM010000028">
    <property type="protein sequence ID" value="MFC4101416.1"/>
    <property type="molecule type" value="Genomic_DNA"/>
</dbReference>
<feature type="compositionally biased region" description="Gly residues" evidence="1">
    <location>
        <begin position="115"/>
        <end position="127"/>
    </location>
</feature>
<comment type="caution">
    <text evidence="3">The sequence shown here is derived from an EMBL/GenBank/DDBJ whole genome shotgun (WGS) entry which is preliminary data.</text>
</comment>
<evidence type="ECO:0000313" key="3">
    <source>
        <dbReference type="EMBL" id="MFC4101416.1"/>
    </source>
</evidence>
<dbReference type="InterPro" id="IPR027392">
    <property type="entry name" value="TF_Znf"/>
</dbReference>
<evidence type="ECO:0000256" key="1">
    <source>
        <dbReference type="SAM" id="MobiDB-lite"/>
    </source>
</evidence>
<dbReference type="RefSeq" id="WP_377720032.1">
    <property type="nucleotide sequence ID" value="NZ_JBHSAM010000028.1"/>
</dbReference>
<evidence type="ECO:0000313" key="4">
    <source>
        <dbReference type="Proteomes" id="UP001595715"/>
    </source>
</evidence>
<proteinExistence type="predicted"/>
<dbReference type="Pfam" id="PF13453">
    <property type="entry name" value="Zn_ribbon_TFIIB"/>
    <property type="match status" value="1"/>
</dbReference>
<feature type="compositionally biased region" description="Gly residues" evidence="1">
    <location>
        <begin position="155"/>
        <end position="170"/>
    </location>
</feature>
<protein>
    <submittedName>
        <fullName evidence="3">Zf-TFIIB domain-containing protein</fullName>
    </submittedName>
</protein>
<gene>
    <name evidence="3" type="ORF">ACFOZ8_17375</name>
</gene>
<name>A0ABV8K610_9BACL</name>
<feature type="region of interest" description="Disordered" evidence="1">
    <location>
        <begin position="58"/>
        <end position="176"/>
    </location>
</feature>
<keyword evidence="4" id="KW-1185">Reference proteome</keyword>
<evidence type="ECO:0000259" key="2">
    <source>
        <dbReference type="Pfam" id="PF13453"/>
    </source>
</evidence>
<organism evidence="3 4">
    <name type="scientific">Paenibacillus xanthanilyticus</name>
    <dbReference type="NCBI Taxonomy" id="1783531"/>
    <lineage>
        <taxon>Bacteria</taxon>
        <taxon>Bacillati</taxon>
        <taxon>Bacillota</taxon>
        <taxon>Bacilli</taxon>
        <taxon>Bacillales</taxon>
        <taxon>Paenibacillaceae</taxon>
        <taxon>Paenibacillus</taxon>
    </lineage>
</organism>
<sequence>MKCPICTDVRMREVEKDGVLIDVCPDCKGVWLDRGELDKLLKDVRTLQNEYTRMEQQYYGGQPASNPPAGGLFDQYTKPSAQPPSNPSQPSSWTPQPGGGYGSPPSGGYANPQSGYGGSSGNHGQPGYGHTPPPPQYGHKPKDGKYYPPQPGQQGYYGGHSSGGYGYGHGGKYKKKKNVLDVLGDLFE</sequence>
<reference evidence="4" key="1">
    <citation type="journal article" date="2019" name="Int. J. Syst. Evol. Microbiol.">
        <title>The Global Catalogue of Microorganisms (GCM) 10K type strain sequencing project: providing services to taxonomists for standard genome sequencing and annotation.</title>
        <authorList>
            <consortium name="The Broad Institute Genomics Platform"/>
            <consortium name="The Broad Institute Genome Sequencing Center for Infectious Disease"/>
            <person name="Wu L."/>
            <person name="Ma J."/>
        </authorList>
    </citation>
    <scope>NUCLEOTIDE SEQUENCE [LARGE SCALE GENOMIC DNA]</scope>
    <source>
        <strain evidence="4">IBRC-M 10987</strain>
    </source>
</reference>
<feature type="domain" description="Transcription factor zinc-finger" evidence="2">
    <location>
        <begin position="2"/>
        <end position="42"/>
    </location>
</feature>
<accession>A0ABV8K610</accession>
<dbReference type="Proteomes" id="UP001595715">
    <property type="component" value="Unassembled WGS sequence"/>
</dbReference>